<proteinExistence type="inferred from homology"/>
<sequence length="466" mass="51019">MPHRKTQHGEALQTPLAVEFLIIGGGIAGLATAIALRRVGHHLLTDVGQVSGGVRLCPIMNGILNSWGLGPKLAEVSLKSEYVTVLQYHSGEIFGKHHWEHELVEEAGGSFIVMHYADFHALLTQHALSLGAQIRYNAHVIEVDIENAPEGKEASVVLPCGEVLHADVVIGADGPFSIVRNTILDGKCPNRGIPMGLLLWNTTVSLQKMRADPDLAWFVDQPPTLFQHFGDTHAVISYPVGGKEEFAMHIYTPDDGSLDDRGSWKKQVPVTNLQKAMGACEPRLMKLASFAAPPSCLKVFETTDLEDWVHDEAPLLLVGEAAHSIPAGSTSATSTALEDAVCLAELFCHLHHKDQTTMLLDAFQEIRQPRCKSVHAFESYNLRYMSMPAGPEQEARDAAMKLAYDQGKGALDGDEAYGEVLQMFAYDPEDAASDWWVQWGLLNERSKGRDVGYDIDVIIAEAEVSE</sequence>
<keyword evidence="6" id="KW-1133">Transmembrane helix</keyword>
<dbReference type="InterPro" id="IPR002938">
    <property type="entry name" value="FAD-bd"/>
</dbReference>
<dbReference type="PRINTS" id="PR00420">
    <property type="entry name" value="RNGMNOXGNASE"/>
</dbReference>
<keyword evidence="4" id="KW-0560">Oxidoreductase</keyword>
<keyword evidence="5" id="KW-0503">Monooxygenase</keyword>
<evidence type="ECO:0000256" key="5">
    <source>
        <dbReference type="ARBA" id="ARBA00023033"/>
    </source>
</evidence>
<accession>A0A067Q6N3</accession>
<feature type="transmembrane region" description="Helical" evidence="6">
    <location>
        <begin position="16"/>
        <end position="36"/>
    </location>
</feature>
<dbReference type="Proteomes" id="UP000027265">
    <property type="component" value="Unassembled WGS sequence"/>
</dbReference>
<reference evidence="9" key="1">
    <citation type="journal article" date="2014" name="Proc. Natl. Acad. Sci. U.S.A.">
        <title>Extensive sampling of basidiomycete genomes demonstrates inadequacy of the white-rot/brown-rot paradigm for wood decay fungi.</title>
        <authorList>
            <person name="Riley R."/>
            <person name="Salamov A.A."/>
            <person name="Brown D.W."/>
            <person name="Nagy L.G."/>
            <person name="Floudas D."/>
            <person name="Held B.W."/>
            <person name="Levasseur A."/>
            <person name="Lombard V."/>
            <person name="Morin E."/>
            <person name="Otillar R."/>
            <person name="Lindquist E.A."/>
            <person name="Sun H."/>
            <person name="LaButti K.M."/>
            <person name="Schmutz J."/>
            <person name="Jabbour D."/>
            <person name="Luo H."/>
            <person name="Baker S.E."/>
            <person name="Pisabarro A.G."/>
            <person name="Walton J.D."/>
            <person name="Blanchette R.A."/>
            <person name="Henrissat B."/>
            <person name="Martin F."/>
            <person name="Cullen D."/>
            <person name="Hibbett D.S."/>
            <person name="Grigoriev I.V."/>
        </authorList>
    </citation>
    <scope>NUCLEOTIDE SEQUENCE [LARGE SCALE GENOMIC DNA]</scope>
    <source>
        <strain evidence="9">MUCL 33604</strain>
    </source>
</reference>
<name>A0A067Q6N3_9AGAM</name>
<dbReference type="SUPFAM" id="SSF51905">
    <property type="entry name" value="FAD/NAD(P)-binding domain"/>
    <property type="match status" value="1"/>
</dbReference>
<dbReference type="GO" id="GO:0004497">
    <property type="term" value="F:monooxygenase activity"/>
    <property type="evidence" value="ECO:0007669"/>
    <property type="project" value="UniProtKB-KW"/>
</dbReference>
<dbReference type="Gene3D" id="3.50.50.60">
    <property type="entry name" value="FAD/NAD(P)-binding domain"/>
    <property type="match status" value="1"/>
</dbReference>
<dbReference type="OrthoDB" id="420606at2759"/>
<comment type="similarity">
    <text evidence="1">Belongs to the paxM FAD-dependent monooxygenase family.</text>
</comment>
<keyword evidence="2" id="KW-0285">Flavoprotein</keyword>
<dbReference type="HOGENOM" id="CLU_009665_19_3_1"/>
<dbReference type="InterPro" id="IPR036188">
    <property type="entry name" value="FAD/NAD-bd_sf"/>
</dbReference>
<evidence type="ECO:0000256" key="2">
    <source>
        <dbReference type="ARBA" id="ARBA00022630"/>
    </source>
</evidence>
<keyword evidence="3" id="KW-0274">FAD</keyword>
<evidence type="ECO:0000313" key="9">
    <source>
        <dbReference type="Proteomes" id="UP000027265"/>
    </source>
</evidence>
<feature type="domain" description="FAD-binding" evidence="7">
    <location>
        <begin position="18"/>
        <end position="375"/>
    </location>
</feature>
<dbReference type="Pfam" id="PF01494">
    <property type="entry name" value="FAD_binding_3"/>
    <property type="match status" value="1"/>
</dbReference>
<dbReference type="STRING" id="933084.A0A067Q6N3"/>
<evidence type="ECO:0000259" key="7">
    <source>
        <dbReference type="Pfam" id="PF01494"/>
    </source>
</evidence>
<gene>
    <name evidence="8" type="ORF">JAAARDRAFT_192684</name>
</gene>
<keyword evidence="6" id="KW-0472">Membrane</keyword>
<protein>
    <recommendedName>
        <fullName evidence="7">FAD-binding domain-containing protein</fullName>
    </recommendedName>
</protein>
<evidence type="ECO:0000256" key="4">
    <source>
        <dbReference type="ARBA" id="ARBA00023002"/>
    </source>
</evidence>
<dbReference type="InterPro" id="IPR050493">
    <property type="entry name" value="FAD-dep_Monooxygenase_BioMet"/>
</dbReference>
<evidence type="ECO:0000256" key="3">
    <source>
        <dbReference type="ARBA" id="ARBA00022827"/>
    </source>
</evidence>
<organism evidence="8 9">
    <name type="scientific">Jaapia argillacea MUCL 33604</name>
    <dbReference type="NCBI Taxonomy" id="933084"/>
    <lineage>
        <taxon>Eukaryota</taxon>
        <taxon>Fungi</taxon>
        <taxon>Dikarya</taxon>
        <taxon>Basidiomycota</taxon>
        <taxon>Agaricomycotina</taxon>
        <taxon>Agaricomycetes</taxon>
        <taxon>Agaricomycetidae</taxon>
        <taxon>Jaapiales</taxon>
        <taxon>Jaapiaceae</taxon>
        <taxon>Jaapia</taxon>
    </lineage>
</organism>
<dbReference type="PANTHER" id="PTHR13789">
    <property type="entry name" value="MONOOXYGENASE"/>
    <property type="match status" value="1"/>
</dbReference>
<evidence type="ECO:0000256" key="1">
    <source>
        <dbReference type="ARBA" id="ARBA00007992"/>
    </source>
</evidence>
<keyword evidence="6" id="KW-0812">Transmembrane</keyword>
<dbReference type="InParanoid" id="A0A067Q6N3"/>
<dbReference type="GO" id="GO:0071949">
    <property type="term" value="F:FAD binding"/>
    <property type="evidence" value="ECO:0007669"/>
    <property type="project" value="InterPro"/>
</dbReference>
<dbReference type="EMBL" id="KL197716">
    <property type="protein sequence ID" value="KDQ59142.1"/>
    <property type="molecule type" value="Genomic_DNA"/>
</dbReference>
<keyword evidence="9" id="KW-1185">Reference proteome</keyword>
<evidence type="ECO:0000256" key="6">
    <source>
        <dbReference type="SAM" id="Phobius"/>
    </source>
</evidence>
<dbReference type="AlphaFoldDB" id="A0A067Q6N3"/>
<evidence type="ECO:0000313" key="8">
    <source>
        <dbReference type="EMBL" id="KDQ59142.1"/>
    </source>
</evidence>
<dbReference type="PANTHER" id="PTHR13789:SF306">
    <property type="entry name" value="HYDROXYLASE, PUTATIVE-RELATED"/>
    <property type="match status" value="1"/>
</dbReference>